<dbReference type="EMBL" id="VAUV01000023">
    <property type="protein sequence ID" value="TLD68511.1"/>
    <property type="molecule type" value="Genomic_DNA"/>
</dbReference>
<protein>
    <submittedName>
        <fullName evidence="5">Long-chain fatty acid--CoA ligase</fullName>
    </submittedName>
</protein>
<dbReference type="PROSITE" id="PS00455">
    <property type="entry name" value="AMP_BINDING"/>
    <property type="match status" value="1"/>
</dbReference>
<dbReference type="InterPro" id="IPR042099">
    <property type="entry name" value="ANL_N_sf"/>
</dbReference>
<dbReference type="InterPro" id="IPR000873">
    <property type="entry name" value="AMP-dep_synth/lig_dom"/>
</dbReference>
<evidence type="ECO:0000313" key="5">
    <source>
        <dbReference type="EMBL" id="TLD68511.1"/>
    </source>
</evidence>
<name>A0A5R8K868_9BACT</name>
<dbReference type="Pfam" id="PF13193">
    <property type="entry name" value="AMP-binding_C"/>
    <property type="match status" value="1"/>
</dbReference>
<comment type="similarity">
    <text evidence="1">Belongs to the ATP-dependent AMP-binding enzyme family.</text>
</comment>
<evidence type="ECO:0000256" key="1">
    <source>
        <dbReference type="ARBA" id="ARBA00006432"/>
    </source>
</evidence>
<organism evidence="5 6">
    <name type="scientific">Phragmitibacter flavus</name>
    <dbReference type="NCBI Taxonomy" id="2576071"/>
    <lineage>
        <taxon>Bacteria</taxon>
        <taxon>Pseudomonadati</taxon>
        <taxon>Verrucomicrobiota</taxon>
        <taxon>Verrucomicrobiia</taxon>
        <taxon>Verrucomicrobiales</taxon>
        <taxon>Verrucomicrobiaceae</taxon>
        <taxon>Phragmitibacter</taxon>
    </lineage>
</organism>
<dbReference type="Proteomes" id="UP000306196">
    <property type="component" value="Unassembled WGS sequence"/>
</dbReference>
<comment type="caution">
    <text evidence="5">The sequence shown here is derived from an EMBL/GenBank/DDBJ whole genome shotgun (WGS) entry which is preliminary data.</text>
</comment>
<dbReference type="CDD" id="cd04433">
    <property type="entry name" value="AFD_class_I"/>
    <property type="match status" value="1"/>
</dbReference>
<dbReference type="GO" id="GO:0031956">
    <property type="term" value="F:medium-chain fatty acid-CoA ligase activity"/>
    <property type="evidence" value="ECO:0007669"/>
    <property type="project" value="TreeGrafter"/>
</dbReference>
<keyword evidence="2 5" id="KW-0436">Ligase</keyword>
<accession>A0A5R8K868</accession>
<evidence type="ECO:0000259" key="4">
    <source>
        <dbReference type="Pfam" id="PF13193"/>
    </source>
</evidence>
<dbReference type="Gene3D" id="3.40.50.12780">
    <property type="entry name" value="N-terminal domain of ligase-like"/>
    <property type="match status" value="1"/>
</dbReference>
<dbReference type="Gene3D" id="3.30.300.30">
    <property type="match status" value="1"/>
</dbReference>
<dbReference type="InterPro" id="IPR025110">
    <property type="entry name" value="AMP-bd_C"/>
</dbReference>
<dbReference type="InterPro" id="IPR020845">
    <property type="entry name" value="AMP-binding_CS"/>
</dbReference>
<dbReference type="PANTHER" id="PTHR43201">
    <property type="entry name" value="ACYL-COA SYNTHETASE"/>
    <property type="match status" value="1"/>
</dbReference>
<dbReference type="InterPro" id="IPR045851">
    <property type="entry name" value="AMP-bd_C_sf"/>
</dbReference>
<dbReference type="Pfam" id="PF00501">
    <property type="entry name" value="AMP-binding"/>
    <property type="match status" value="1"/>
</dbReference>
<reference evidence="5 6" key="1">
    <citation type="submission" date="2019-05" db="EMBL/GenBank/DDBJ databases">
        <title>Verrucobacter flavum gen. nov., sp. nov. a new member of the family Verrucomicrobiaceae.</title>
        <authorList>
            <person name="Szuroczki S."/>
            <person name="Abbaszade G."/>
            <person name="Szabo A."/>
            <person name="Felfoldi T."/>
            <person name="Schumann P."/>
            <person name="Boka K."/>
            <person name="Keki Z."/>
            <person name="Toumi M."/>
            <person name="Toth E."/>
        </authorList>
    </citation>
    <scope>NUCLEOTIDE SEQUENCE [LARGE SCALE GENOMIC DNA]</scope>
    <source>
        <strain evidence="5 6">MG-N-17</strain>
    </source>
</reference>
<dbReference type="RefSeq" id="WP_138088500.1">
    <property type="nucleotide sequence ID" value="NZ_VAUV01000023.1"/>
</dbReference>
<dbReference type="AlphaFoldDB" id="A0A5R8K868"/>
<evidence type="ECO:0000313" key="6">
    <source>
        <dbReference type="Proteomes" id="UP000306196"/>
    </source>
</evidence>
<feature type="domain" description="AMP-dependent synthetase/ligase" evidence="3">
    <location>
        <begin position="86"/>
        <end position="279"/>
    </location>
</feature>
<proteinExistence type="inferred from homology"/>
<dbReference type="OrthoDB" id="180474at2"/>
<dbReference type="SUPFAM" id="SSF56801">
    <property type="entry name" value="Acetyl-CoA synthetase-like"/>
    <property type="match status" value="1"/>
</dbReference>
<feature type="domain" description="AMP-binding enzyme C-terminal" evidence="4">
    <location>
        <begin position="335"/>
        <end position="410"/>
    </location>
</feature>
<gene>
    <name evidence="5" type="ORF">FEM03_22155</name>
</gene>
<sequence>MGLYETWQHIVSSHHQNIAVHPADSAPLRFHDLQSLVDQQTPLPARQIQPANASDGIVPFLVQTLRAWRDNAILCPVESDLTLPKLPDADVIPAHIAHLKFTSGTTGEPRCIMFRTSQLAADAENIRSTMGLDPVHPNLSVISLAHSYGFSNLVLPLLLQGHPLIVASDVLPASLVRACSGKPSITLPAVPAMWRAWFRAGILDQLPIHLAITAGAPMPVELEQTIHQQHNLKIHNFLGSSECGAIAYDPSPEPRTGPSYVGHPAHNVQVTISADNCLEVQSNAVAEGYLPAHPSLQHGKFITTDLAELHRHAIHLLGRASDTINLAGRKLDPTEIETLLLQHPDIHHCVVFGVPSRDATRCEETVAIIRTELPLTQSEIAQWIGTQLPPWKRPRHYWFTQELTPNARGKTPRPLWREKWLNQHKIDARPHTSLVDQKSTS</sequence>
<dbReference type="GO" id="GO:0006631">
    <property type="term" value="P:fatty acid metabolic process"/>
    <property type="evidence" value="ECO:0007669"/>
    <property type="project" value="TreeGrafter"/>
</dbReference>
<keyword evidence="6" id="KW-1185">Reference proteome</keyword>
<dbReference type="PANTHER" id="PTHR43201:SF5">
    <property type="entry name" value="MEDIUM-CHAIN ACYL-COA LIGASE ACSF2, MITOCHONDRIAL"/>
    <property type="match status" value="1"/>
</dbReference>
<evidence type="ECO:0000259" key="3">
    <source>
        <dbReference type="Pfam" id="PF00501"/>
    </source>
</evidence>
<evidence type="ECO:0000256" key="2">
    <source>
        <dbReference type="ARBA" id="ARBA00022598"/>
    </source>
</evidence>